<evidence type="ECO:0000313" key="3">
    <source>
        <dbReference type="Proteomes" id="UP000261174"/>
    </source>
</evidence>
<reference evidence="2 3" key="1">
    <citation type="submission" date="2018-08" db="EMBL/GenBank/DDBJ databases">
        <title>Chitinophaga sp. K20C18050901, a novel bacterium isolated from forest soil.</title>
        <authorList>
            <person name="Wang C."/>
        </authorList>
    </citation>
    <scope>NUCLEOTIDE SEQUENCE [LARGE SCALE GENOMIC DNA]</scope>
    <source>
        <strain evidence="2 3">K20C18050901</strain>
    </source>
</reference>
<protein>
    <submittedName>
        <fullName evidence="2">DUF4290 domain-containing protein</fullName>
    </submittedName>
</protein>
<gene>
    <name evidence="2" type="ORF">DXN04_10460</name>
</gene>
<dbReference type="AlphaFoldDB" id="A0A3E1P6J0"/>
<name>A0A3E1P6J0_9BACT</name>
<organism evidence="2 3">
    <name type="scientific">Chitinophaga silvisoli</name>
    <dbReference type="NCBI Taxonomy" id="2291814"/>
    <lineage>
        <taxon>Bacteria</taxon>
        <taxon>Pseudomonadati</taxon>
        <taxon>Bacteroidota</taxon>
        <taxon>Chitinophagia</taxon>
        <taxon>Chitinophagales</taxon>
        <taxon>Chitinophagaceae</taxon>
        <taxon>Chitinophaga</taxon>
    </lineage>
</organism>
<dbReference type="Pfam" id="PF14123">
    <property type="entry name" value="DUF4290"/>
    <property type="match status" value="1"/>
</dbReference>
<accession>A0A3E1P6J0</accession>
<feature type="compositionally biased region" description="Low complexity" evidence="1">
    <location>
        <begin position="201"/>
        <end position="234"/>
    </location>
</feature>
<feature type="region of interest" description="Disordered" evidence="1">
    <location>
        <begin position="198"/>
        <end position="242"/>
    </location>
</feature>
<dbReference type="InterPro" id="IPR025632">
    <property type="entry name" value="DUF4290"/>
</dbReference>
<dbReference type="OrthoDB" id="1466969at2"/>
<dbReference type="RefSeq" id="WP_116853265.1">
    <property type="nucleotide sequence ID" value="NZ_QTJV01000002.1"/>
</dbReference>
<proteinExistence type="predicted"/>
<comment type="caution">
    <text evidence="2">The sequence shown here is derived from an EMBL/GenBank/DDBJ whole genome shotgun (WGS) entry which is preliminary data.</text>
</comment>
<evidence type="ECO:0000313" key="2">
    <source>
        <dbReference type="EMBL" id="RFM35782.1"/>
    </source>
</evidence>
<keyword evidence="3" id="KW-1185">Reference proteome</keyword>
<dbReference type="EMBL" id="QTJV01000002">
    <property type="protein sequence ID" value="RFM35782.1"/>
    <property type="molecule type" value="Genomic_DNA"/>
</dbReference>
<sequence>MEYNTTRNHLIMKEYGRNIQKMIEYVLSIQDPDHRQANAMALIELMGTLNPHLRNVEDFRHKLWDHLFLISDFRLDVESPYPIPTRETLKARPERLPYPKKYPRNRHFGKNLEMVIDKAIAEDNIEKKEGFTQCIGNYMKLAYSNWHKESVHDDAIKAELTGITNGQLEFHPGFNTAAHASAVIAATSPNFNTNAEFVRTSGGNNSGGSNKKRNFQQQNNFKGGKTKNNNNNKNQKYKNRNK</sequence>
<evidence type="ECO:0000256" key="1">
    <source>
        <dbReference type="SAM" id="MobiDB-lite"/>
    </source>
</evidence>
<dbReference type="Proteomes" id="UP000261174">
    <property type="component" value="Unassembled WGS sequence"/>
</dbReference>